<dbReference type="FunCoup" id="A5E3J5">
    <property type="interactions" value="81"/>
</dbReference>
<dbReference type="CDD" id="cd23024">
    <property type="entry name" value="zf-HIT_ZNHIT2-3"/>
    <property type="match status" value="1"/>
</dbReference>
<dbReference type="VEuPathDB" id="FungiDB:LELG_04182"/>
<dbReference type="Gene3D" id="1.20.1440.260">
    <property type="match status" value="1"/>
</dbReference>
<feature type="domain" description="HIT-type" evidence="2">
    <location>
        <begin position="3"/>
        <end position="40"/>
    </location>
</feature>
<dbReference type="eggNOG" id="ENOG502S27I">
    <property type="taxonomic scope" value="Eukaryota"/>
</dbReference>
<evidence type="ECO:0000313" key="4">
    <source>
        <dbReference type="Proteomes" id="UP000001996"/>
    </source>
</evidence>
<name>A5E3J5_LODEL</name>
<dbReference type="GO" id="GO:0008270">
    <property type="term" value="F:zinc ion binding"/>
    <property type="evidence" value="ECO:0007669"/>
    <property type="project" value="UniProtKB-UniRule"/>
</dbReference>
<dbReference type="EMBL" id="CH981529">
    <property type="protein sequence ID" value="EDK46003.1"/>
    <property type="molecule type" value="Genomic_DNA"/>
</dbReference>
<dbReference type="AlphaFoldDB" id="A5E3J5"/>
<keyword evidence="1" id="KW-0479">Metal-binding</keyword>
<dbReference type="Proteomes" id="UP000001996">
    <property type="component" value="Unassembled WGS sequence"/>
</dbReference>
<gene>
    <name evidence="3" type="ORF">LELG_04182</name>
</gene>
<accession>A5E3J5</accession>
<dbReference type="Pfam" id="PF04438">
    <property type="entry name" value="zf-HIT"/>
    <property type="match status" value="1"/>
</dbReference>
<dbReference type="SUPFAM" id="SSF144232">
    <property type="entry name" value="HIT/MYND zinc finger-like"/>
    <property type="match status" value="1"/>
</dbReference>
<keyword evidence="1" id="KW-0862">Zinc</keyword>
<dbReference type="GeneID" id="5231624"/>
<dbReference type="OrthoDB" id="18412at2759"/>
<dbReference type="PROSITE" id="PS51083">
    <property type="entry name" value="ZF_HIT"/>
    <property type="match status" value="1"/>
</dbReference>
<evidence type="ECO:0000313" key="3">
    <source>
        <dbReference type="EMBL" id="EDK46003.1"/>
    </source>
</evidence>
<keyword evidence="4" id="KW-1185">Reference proteome</keyword>
<evidence type="ECO:0000256" key="1">
    <source>
        <dbReference type="PROSITE-ProRule" id="PRU00453"/>
    </source>
</evidence>
<evidence type="ECO:0000259" key="2">
    <source>
        <dbReference type="PROSITE" id="PS51083"/>
    </source>
</evidence>
<dbReference type="STRING" id="379508.A5E3J5"/>
<dbReference type="InterPro" id="IPR007529">
    <property type="entry name" value="Znf_HIT"/>
</dbReference>
<dbReference type="InParanoid" id="A5E3J5"/>
<keyword evidence="1" id="KW-0863">Zinc-finger</keyword>
<dbReference type="OMA" id="QYNTVKF"/>
<reference evidence="3 4" key="1">
    <citation type="journal article" date="2009" name="Nature">
        <title>Evolution of pathogenicity and sexual reproduction in eight Candida genomes.</title>
        <authorList>
            <person name="Butler G."/>
            <person name="Rasmussen M.D."/>
            <person name="Lin M.F."/>
            <person name="Santos M.A."/>
            <person name="Sakthikumar S."/>
            <person name="Munro C.A."/>
            <person name="Rheinbay E."/>
            <person name="Grabherr M."/>
            <person name="Forche A."/>
            <person name="Reedy J.L."/>
            <person name="Agrafioti I."/>
            <person name="Arnaud M.B."/>
            <person name="Bates S."/>
            <person name="Brown A.J."/>
            <person name="Brunke S."/>
            <person name="Costanzo M.C."/>
            <person name="Fitzpatrick D.A."/>
            <person name="de Groot P.W."/>
            <person name="Harris D."/>
            <person name="Hoyer L.L."/>
            <person name="Hube B."/>
            <person name="Klis F.M."/>
            <person name="Kodira C."/>
            <person name="Lennard N."/>
            <person name="Logue M.E."/>
            <person name="Martin R."/>
            <person name="Neiman A.M."/>
            <person name="Nikolaou E."/>
            <person name="Quail M.A."/>
            <person name="Quinn J."/>
            <person name="Santos M.C."/>
            <person name="Schmitzberger F.F."/>
            <person name="Sherlock G."/>
            <person name="Shah P."/>
            <person name="Silverstein K.A."/>
            <person name="Skrzypek M.S."/>
            <person name="Soll D."/>
            <person name="Staggs R."/>
            <person name="Stansfield I."/>
            <person name="Stumpf M.P."/>
            <person name="Sudbery P.E."/>
            <person name="Srikantha T."/>
            <person name="Zeng Q."/>
            <person name="Berman J."/>
            <person name="Berriman M."/>
            <person name="Heitman J."/>
            <person name="Gow N.A."/>
            <person name="Lorenz M.C."/>
            <person name="Birren B.W."/>
            <person name="Kellis M."/>
            <person name="Cuomo C.A."/>
        </authorList>
    </citation>
    <scope>NUCLEOTIDE SEQUENCE [LARGE SCALE GENOMIC DNA]</scope>
    <source>
        <strain evidence="4">ATCC 11503 / BCRC 21390 / CBS 2605 / JCM 1781 / NBRC 1676 / NRRL YB-4239</strain>
    </source>
</reference>
<dbReference type="KEGG" id="lel:PVL30_003908"/>
<proteinExistence type="predicted"/>
<protein>
    <recommendedName>
        <fullName evidence="2">HIT-type domain-containing protein</fullName>
    </recommendedName>
</protein>
<organism evidence="3 4">
    <name type="scientific">Lodderomyces elongisporus (strain ATCC 11503 / CBS 2605 / JCM 1781 / NBRC 1676 / NRRL YB-4239)</name>
    <name type="common">Yeast</name>
    <name type="synonym">Saccharomyces elongisporus</name>
    <dbReference type="NCBI Taxonomy" id="379508"/>
    <lineage>
        <taxon>Eukaryota</taxon>
        <taxon>Fungi</taxon>
        <taxon>Dikarya</taxon>
        <taxon>Ascomycota</taxon>
        <taxon>Saccharomycotina</taxon>
        <taxon>Pichiomycetes</taxon>
        <taxon>Debaryomycetaceae</taxon>
        <taxon>Candida/Lodderomyces clade</taxon>
        <taxon>Lodderomyces</taxon>
    </lineage>
</organism>
<sequence length="164" mass="18768">MICQICKLVESKYKCPKCKLPYCSLPCYKSDTHQKQHQSHTDSNDAALKDSLQTETNTSIKQDTSKLLHTTGIESESKTPLSKFDKILADEQIKNLLKEPVLQFHLVTILSIIQEGFIRNLNHEQKLEVMNLKLTDLRAGGVEENEIVEEFVQRVLDLNEQIQS</sequence>
<dbReference type="Gene3D" id="3.30.60.190">
    <property type="match status" value="1"/>
</dbReference>
<dbReference type="HOGENOM" id="CLU_1619339_0_0_1"/>